<dbReference type="RefSeq" id="WP_271883100.1">
    <property type="nucleotide sequence ID" value="NZ_CP067136.1"/>
</dbReference>
<protein>
    <recommendedName>
        <fullName evidence="4">Lipoprotein</fullName>
    </recommendedName>
</protein>
<accession>A0ABY7SN46</accession>
<evidence type="ECO:0000313" key="2">
    <source>
        <dbReference type="EMBL" id="WCR08314.1"/>
    </source>
</evidence>
<proteinExistence type="predicted"/>
<dbReference type="EMBL" id="CP067136">
    <property type="protein sequence ID" value="WCR08314.1"/>
    <property type="molecule type" value="Genomic_DNA"/>
</dbReference>
<name>A0ABY7SN46_9RHOB</name>
<sequence length="182" mass="18567">MSLRRAALLTLMLLAGCAAEMPQQPLPGSGTVISTGAAAAGLAAERRSLTHIGLRDCNGYRLDVYAPARLTAASQSQGKIYLRASAYRAGGGIRVALPAGAARLQRRTGAGWQDLPLQAAGGAASASLSASGGVAATDIAQQLGQSSPLPAGQYRLWSGRFSGQRAGAASCSLSPLWQFTVE</sequence>
<dbReference type="Proteomes" id="UP001219349">
    <property type="component" value="Chromosome"/>
</dbReference>
<dbReference type="PROSITE" id="PS51257">
    <property type="entry name" value="PROKAR_LIPOPROTEIN"/>
    <property type="match status" value="1"/>
</dbReference>
<evidence type="ECO:0000256" key="1">
    <source>
        <dbReference type="SAM" id="SignalP"/>
    </source>
</evidence>
<gene>
    <name evidence="2" type="ORF">JHX87_05720</name>
</gene>
<feature type="chain" id="PRO_5047037712" description="Lipoprotein" evidence="1">
    <location>
        <begin position="21"/>
        <end position="182"/>
    </location>
</feature>
<reference evidence="2 3" key="1">
    <citation type="submission" date="2021-01" db="EMBL/GenBank/DDBJ databases">
        <title>Biogeographic distribution of Paracoccus.</title>
        <authorList>
            <person name="Hollensteiner J."/>
            <person name="Leineberger J."/>
            <person name="Brinkhoff T."/>
            <person name="Daniel R."/>
        </authorList>
    </citation>
    <scope>NUCLEOTIDE SEQUENCE [LARGE SCALE GENOMIC DNA]</scope>
    <source>
        <strain evidence="2 3">KCTC 22803</strain>
    </source>
</reference>
<evidence type="ECO:0008006" key="4">
    <source>
        <dbReference type="Google" id="ProtNLM"/>
    </source>
</evidence>
<keyword evidence="3" id="KW-1185">Reference proteome</keyword>
<keyword evidence="1" id="KW-0732">Signal</keyword>
<evidence type="ECO:0000313" key="3">
    <source>
        <dbReference type="Proteomes" id="UP001219349"/>
    </source>
</evidence>
<organism evidence="2 3">
    <name type="scientific">Paracoccus fistulariae</name>
    <dbReference type="NCBI Taxonomy" id="658446"/>
    <lineage>
        <taxon>Bacteria</taxon>
        <taxon>Pseudomonadati</taxon>
        <taxon>Pseudomonadota</taxon>
        <taxon>Alphaproteobacteria</taxon>
        <taxon>Rhodobacterales</taxon>
        <taxon>Paracoccaceae</taxon>
        <taxon>Paracoccus</taxon>
    </lineage>
</organism>
<feature type="signal peptide" evidence="1">
    <location>
        <begin position="1"/>
        <end position="20"/>
    </location>
</feature>